<proteinExistence type="predicted"/>
<evidence type="ECO:0000313" key="1">
    <source>
        <dbReference type="EMBL" id="GAA3043881.1"/>
    </source>
</evidence>
<reference evidence="2" key="1">
    <citation type="journal article" date="2019" name="Int. J. Syst. Evol. Microbiol.">
        <title>The Global Catalogue of Microorganisms (GCM) 10K type strain sequencing project: providing services to taxonomists for standard genome sequencing and annotation.</title>
        <authorList>
            <consortium name="The Broad Institute Genomics Platform"/>
            <consortium name="The Broad Institute Genome Sequencing Center for Infectious Disease"/>
            <person name="Wu L."/>
            <person name="Ma J."/>
        </authorList>
    </citation>
    <scope>NUCLEOTIDE SEQUENCE [LARGE SCALE GENOMIC DNA]</scope>
    <source>
        <strain evidence="2">JCM 14234</strain>
    </source>
</reference>
<comment type="caution">
    <text evidence="1">The sequence shown here is derived from an EMBL/GenBank/DDBJ whole genome shotgun (WGS) entry which is preliminary data.</text>
</comment>
<dbReference type="Proteomes" id="UP001501035">
    <property type="component" value="Unassembled WGS sequence"/>
</dbReference>
<sequence>MVVAPKPISSAIRDSSGAIEVTAVRSDAAKVRIATTTMTRPDSIDLAGARFDGATSGHVAAGRGSLTNIVGYQFVE</sequence>
<accession>A0ABP6LHX7</accession>
<name>A0ABP6LHX7_9ACTN</name>
<evidence type="ECO:0000313" key="2">
    <source>
        <dbReference type="Proteomes" id="UP001501035"/>
    </source>
</evidence>
<dbReference type="EMBL" id="BAAAVS010000051">
    <property type="protein sequence ID" value="GAA3043881.1"/>
    <property type="molecule type" value="Genomic_DNA"/>
</dbReference>
<keyword evidence="2" id="KW-1185">Reference proteome</keyword>
<protein>
    <submittedName>
        <fullName evidence="1">Uncharacterized protein</fullName>
    </submittedName>
</protein>
<organism evidence="1 2">
    <name type="scientific">Gordonia defluvii</name>
    <dbReference type="NCBI Taxonomy" id="283718"/>
    <lineage>
        <taxon>Bacteria</taxon>
        <taxon>Bacillati</taxon>
        <taxon>Actinomycetota</taxon>
        <taxon>Actinomycetes</taxon>
        <taxon>Mycobacteriales</taxon>
        <taxon>Gordoniaceae</taxon>
        <taxon>Gordonia</taxon>
    </lineage>
</organism>
<gene>
    <name evidence="1" type="ORF">GCM10010528_24210</name>
</gene>